<evidence type="ECO:0000259" key="6">
    <source>
        <dbReference type="Pfam" id="PF13660"/>
    </source>
</evidence>
<dbReference type="OrthoDB" id="9766552at2"/>
<dbReference type="EMBL" id="CP000804">
    <property type="protein sequence ID" value="ABU59323.1"/>
    <property type="molecule type" value="Genomic_DNA"/>
</dbReference>
<dbReference type="RefSeq" id="WP_012121747.1">
    <property type="nucleotide sequence ID" value="NC_009767.1"/>
</dbReference>
<dbReference type="AlphaFoldDB" id="A7NP27"/>
<dbReference type="Pfam" id="PF13660">
    <property type="entry name" value="DUF4147"/>
    <property type="match status" value="1"/>
</dbReference>
<evidence type="ECO:0000259" key="5">
    <source>
        <dbReference type="Pfam" id="PF05161"/>
    </source>
</evidence>
<dbReference type="eggNOG" id="COG2379">
    <property type="taxonomic scope" value="Bacteria"/>
</dbReference>
<dbReference type="PANTHER" id="PTHR12227:SF0">
    <property type="entry name" value="GLYCERATE KINASE"/>
    <property type="match status" value="1"/>
</dbReference>
<dbReference type="HOGENOM" id="CLU_032279_1_1_0"/>
<sequence>MNPALFLTATLRSLPHGAAVTRILAAAVAAVEPGAAVRRFLRRDGERLIAGDRVYHLRDFDRCWIVGAGKAGAPMAAAAASILGECVTGGVVVVKEGHVAAESLAVLQPRIDVIEAGHPIPDARGVAAGERIADLLQRTGERDLVLALISGGGSALLTRPAPGITLDDLQRLTGLLLACGASIHEINTLRRHLDTLKGGGLARLAAPAAVVTLVLSDVVGDPLDVIASGPTVADPTTFADALGVLERYELVPQTPVALLERLRRGARGEIDETPKPGDPALARVHNLIIGSNRLAAEAALAAARNEGFNTLLLTTFLQGEARVVGRVLAAIAREIVAHNQPIPRPACVIAGGETTVTLRGDGRGGRNQELALAAAADLAGIPGALLVTLATDGGDGPTDAAGAVVSDTTIRRAAALGIDAAAALARNDSYPFFAALDDLLKPGPTQTNVNDLALIVVV</sequence>
<dbReference type="Pfam" id="PF05161">
    <property type="entry name" value="MOFRL"/>
    <property type="match status" value="1"/>
</dbReference>
<keyword evidence="4" id="KW-0067">ATP-binding</keyword>
<evidence type="ECO:0000256" key="4">
    <source>
        <dbReference type="ARBA" id="ARBA00022840"/>
    </source>
</evidence>
<dbReference type="FunFam" id="3.40.50.10180:FF:000001">
    <property type="entry name" value="Glycerate kinase"/>
    <property type="match status" value="1"/>
</dbReference>
<feature type="domain" description="MOFRL-associated" evidence="6">
    <location>
        <begin position="20"/>
        <end position="262"/>
    </location>
</feature>
<dbReference type="InterPro" id="IPR037035">
    <property type="entry name" value="GK-like_C_sf"/>
</dbReference>
<keyword evidence="1" id="KW-0808">Transferase</keyword>
<dbReference type="FunFam" id="3.40.1480.10:FF:000002">
    <property type="entry name" value="Glycerate kinase"/>
    <property type="match status" value="1"/>
</dbReference>
<keyword evidence="3" id="KW-0418">Kinase</keyword>
<dbReference type="Gene3D" id="3.40.1480.10">
    <property type="entry name" value="MOFRL domain"/>
    <property type="match status" value="1"/>
</dbReference>
<dbReference type="Gene3D" id="3.40.50.10180">
    <property type="entry name" value="Glycerate kinase, MOFRL-like N-terminal domain"/>
    <property type="match status" value="1"/>
</dbReference>
<reference evidence="7 8" key="1">
    <citation type="submission" date="2007-08" db="EMBL/GenBank/DDBJ databases">
        <title>Complete sequence of Roseiflexus castenholzii DSM 13941.</title>
        <authorList>
            <consortium name="US DOE Joint Genome Institute"/>
            <person name="Copeland A."/>
            <person name="Lucas S."/>
            <person name="Lapidus A."/>
            <person name="Barry K."/>
            <person name="Glavina del Rio T."/>
            <person name="Dalin E."/>
            <person name="Tice H."/>
            <person name="Pitluck S."/>
            <person name="Thompson L.S."/>
            <person name="Brettin T."/>
            <person name="Bruce D."/>
            <person name="Detter J.C."/>
            <person name="Han C."/>
            <person name="Tapia R."/>
            <person name="Schmutz J."/>
            <person name="Larimer F."/>
            <person name="Land M."/>
            <person name="Hauser L."/>
            <person name="Kyrpides N."/>
            <person name="Mikhailova N."/>
            <person name="Bryant D.A."/>
            <person name="Hanada S."/>
            <person name="Tsukatani Y."/>
            <person name="Richardson P."/>
        </authorList>
    </citation>
    <scope>NUCLEOTIDE SEQUENCE [LARGE SCALE GENOMIC DNA]</scope>
    <source>
        <strain evidence="8">DSM 13941 / HLO8</strain>
    </source>
</reference>
<dbReference type="GO" id="GO:0016618">
    <property type="term" value="F:hydroxypyruvate reductase [NAD(P)H] activity"/>
    <property type="evidence" value="ECO:0007669"/>
    <property type="project" value="UniProtKB-EC"/>
</dbReference>
<dbReference type="InterPro" id="IPR007835">
    <property type="entry name" value="MOFRL"/>
</dbReference>
<evidence type="ECO:0000256" key="1">
    <source>
        <dbReference type="ARBA" id="ARBA00022679"/>
    </source>
</evidence>
<dbReference type="InterPro" id="IPR025286">
    <property type="entry name" value="MOFRL_assoc_dom"/>
</dbReference>
<dbReference type="STRING" id="383372.Rcas_3272"/>
<evidence type="ECO:0000256" key="2">
    <source>
        <dbReference type="ARBA" id="ARBA00022741"/>
    </source>
</evidence>
<gene>
    <name evidence="7" type="ordered locus">Rcas_3272</name>
</gene>
<dbReference type="PANTHER" id="PTHR12227">
    <property type="entry name" value="GLYCERATE KINASE"/>
    <property type="match status" value="1"/>
</dbReference>
<accession>A7NP27</accession>
<keyword evidence="8" id="KW-1185">Reference proteome</keyword>
<name>A7NP27_ROSCS</name>
<feature type="domain" description="MOFRL" evidence="5">
    <location>
        <begin position="346"/>
        <end position="451"/>
    </location>
</feature>
<proteinExistence type="predicted"/>
<dbReference type="GO" id="GO:0005524">
    <property type="term" value="F:ATP binding"/>
    <property type="evidence" value="ECO:0007669"/>
    <property type="project" value="UniProtKB-KW"/>
</dbReference>
<dbReference type="InterPro" id="IPR038614">
    <property type="entry name" value="GK_N_sf"/>
</dbReference>
<keyword evidence="7" id="KW-0560">Oxidoreductase</keyword>
<protein>
    <submittedName>
        <fullName evidence="7">Hydroxypyruvate reductase</fullName>
        <ecNumber evidence="7">1.1.1.81</ecNumber>
    </submittedName>
</protein>
<evidence type="ECO:0000313" key="7">
    <source>
        <dbReference type="EMBL" id="ABU59323.1"/>
    </source>
</evidence>
<evidence type="ECO:0000256" key="3">
    <source>
        <dbReference type="ARBA" id="ARBA00022777"/>
    </source>
</evidence>
<keyword evidence="2" id="KW-0547">Nucleotide-binding</keyword>
<dbReference type="Proteomes" id="UP000000263">
    <property type="component" value="Chromosome"/>
</dbReference>
<organism evidence="7 8">
    <name type="scientific">Roseiflexus castenholzii (strain DSM 13941 / HLO8)</name>
    <dbReference type="NCBI Taxonomy" id="383372"/>
    <lineage>
        <taxon>Bacteria</taxon>
        <taxon>Bacillati</taxon>
        <taxon>Chloroflexota</taxon>
        <taxon>Chloroflexia</taxon>
        <taxon>Chloroflexales</taxon>
        <taxon>Roseiflexineae</taxon>
        <taxon>Roseiflexaceae</taxon>
        <taxon>Roseiflexus</taxon>
    </lineage>
</organism>
<evidence type="ECO:0000313" key="8">
    <source>
        <dbReference type="Proteomes" id="UP000000263"/>
    </source>
</evidence>
<dbReference type="EC" id="1.1.1.81" evidence="7"/>
<dbReference type="KEGG" id="rca:Rcas_3272"/>
<dbReference type="SUPFAM" id="SSF82544">
    <property type="entry name" value="GckA/TtuD-like"/>
    <property type="match status" value="1"/>
</dbReference>
<keyword evidence="7" id="KW-0670">Pyruvate</keyword>
<dbReference type="GO" id="GO:0005737">
    <property type="term" value="C:cytoplasm"/>
    <property type="evidence" value="ECO:0007669"/>
    <property type="project" value="TreeGrafter"/>
</dbReference>
<dbReference type="GO" id="GO:0008887">
    <property type="term" value="F:glycerate kinase activity"/>
    <property type="evidence" value="ECO:0007669"/>
    <property type="project" value="InterPro"/>
</dbReference>
<dbReference type="InterPro" id="IPR039760">
    <property type="entry name" value="MOFRL_protein"/>
</dbReference>